<sequence length="383" mass="44364">MWFFSLLAQFFMQPALWICFLVTFIIYQYRIKNERLNFRIAINRDFYEGRHLVKNGFLFGLCGSGLFFLLGVGVPMQWIIVYEILICLGLLLFLFIDSGIFTLLVSLPLLFFLQQITTEEFSLLKKISIDEQVLLTSGRSLFILTALFFLFRYLMLRHVNQYLLVPSIHEGKRGRRLIKYTWQESALVPLLILIPGDTFHSMVNFWPVFMFHGQKFELFILPFWITGTIKFWRQPLTSALKKVRKQAIYGLGYSVAFIVLTSFWPRLSVWGLLLLVVLLGIQAFLSARKDRREGRWYAETKSGVRVVAVQPHTPAAKMNLNIGDVIISCNGVKVANEEELYAALKLDSTYCHFKIRTYEGELKLAESAIFADSPHEIGLIIFH</sequence>
<dbReference type="SUPFAM" id="SSF50156">
    <property type="entry name" value="PDZ domain-like"/>
    <property type="match status" value="1"/>
</dbReference>
<dbReference type="OrthoDB" id="198399at2"/>
<dbReference type="EMBL" id="AZEF01000008">
    <property type="protein sequence ID" value="KRL02902.1"/>
    <property type="molecule type" value="Genomic_DNA"/>
</dbReference>
<feature type="transmembrane region" description="Helical" evidence="1">
    <location>
        <begin position="247"/>
        <end position="264"/>
    </location>
</feature>
<protein>
    <recommendedName>
        <fullName evidence="2">PDZ domain-containing protein</fullName>
    </recommendedName>
</protein>
<dbReference type="RefSeq" id="WP_057742556.1">
    <property type="nucleotide sequence ID" value="NZ_AZEF01000008.1"/>
</dbReference>
<keyword evidence="1" id="KW-1133">Transmembrane helix</keyword>
<organism evidence="3 4">
    <name type="scientific">Liquorilactobacillus capillatus DSM 19910</name>
    <dbReference type="NCBI Taxonomy" id="1423731"/>
    <lineage>
        <taxon>Bacteria</taxon>
        <taxon>Bacillati</taxon>
        <taxon>Bacillota</taxon>
        <taxon>Bacilli</taxon>
        <taxon>Lactobacillales</taxon>
        <taxon>Lactobacillaceae</taxon>
        <taxon>Liquorilactobacillus</taxon>
    </lineage>
</organism>
<proteinExistence type="predicted"/>
<dbReference type="PATRIC" id="fig|1423731.3.peg.405"/>
<name>A0A0R1M4B3_9LACO</name>
<dbReference type="Proteomes" id="UP000051621">
    <property type="component" value="Unassembled WGS sequence"/>
</dbReference>
<dbReference type="SMART" id="SM00228">
    <property type="entry name" value="PDZ"/>
    <property type="match status" value="1"/>
</dbReference>
<comment type="caution">
    <text evidence="3">The sequence shown here is derived from an EMBL/GenBank/DDBJ whole genome shotgun (WGS) entry which is preliminary data.</text>
</comment>
<dbReference type="InterPro" id="IPR036034">
    <property type="entry name" value="PDZ_sf"/>
</dbReference>
<reference evidence="3 4" key="1">
    <citation type="journal article" date="2015" name="Genome Announc.">
        <title>Expanding the biotechnology potential of lactobacilli through comparative genomics of 213 strains and associated genera.</title>
        <authorList>
            <person name="Sun Z."/>
            <person name="Harris H.M."/>
            <person name="McCann A."/>
            <person name="Guo C."/>
            <person name="Argimon S."/>
            <person name="Zhang W."/>
            <person name="Yang X."/>
            <person name="Jeffery I.B."/>
            <person name="Cooney J.C."/>
            <person name="Kagawa T.F."/>
            <person name="Liu W."/>
            <person name="Song Y."/>
            <person name="Salvetti E."/>
            <person name="Wrobel A."/>
            <person name="Rasinkangas P."/>
            <person name="Parkhill J."/>
            <person name="Rea M.C."/>
            <person name="O'Sullivan O."/>
            <person name="Ritari J."/>
            <person name="Douillard F.P."/>
            <person name="Paul Ross R."/>
            <person name="Yang R."/>
            <person name="Briner A.E."/>
            <person name="Felis G.E."/>
            <person name="de Vos W.M."/>
            <person name="Barrangou R."/>
            <person name="Klaenhammer T.R."/>
            <person name="Caufield P.W."/>
            <person name="Cui Y."/>
            <person name="Zhang H."/>
            <person name="O'Toole P.W."/>
        </authorList>
    </citation>
    <scope>NUCLEOTIDE SEQUENCE [LARGE SCALE GENOMIC DNA]</scope>
    <source>
        <strain evidence="3 4">DSM 19910</strain>
    </source>
</reference>
<keyword evidence="4" id="KW-1185">Reference proteome</keyword>
<evidence type="ECO:0000259" key="2">
    <source>
        <dbReference type="PROSITE" id="PS50106"/>
    </source>
</evidence>
<feature type="transmembrane region" description="Helical" evidence="1">
    <location>
        <begin position="270"/>
        <end position="287"/>
    </location>
</feature>
<dbReference type="InterPro" id="IPR001478">
    <property type="entry name" value="PDZ"/>
</dbReference>
<feature type="domain" description="PDZ" evidence="2">
    <location>
        <begin position="279"/>
        <end position="345"/>
    </location>
</feature>
<evidence type="ECO:0000313" key="3">
    <source>
        <dbReference type="EMBL" id="KRL02902.1"/>
    </source>
</evidence>
<evidence type="ECO:0000256" key="1">
    <source>
        <dbReference type="SAM" id="Phobius"/>
    </source>
</evidence>
<gene>
    <name evidence="3" type="ORF">FC81_GL000392</name>
</gene>
<keyword evidence="1" id="KW-0812">Transmembrane</keyword>
<dbReference type="AlphaFoldDB" id="A0A0R1M4B3"/>
<evidence type="ECO:0000313" key="4">
    <source>
        <dbReference type="Proteomes" id="UP000051621"/>
    </source>
</evidence>
<feature type="transmembrane region" description="Helical" evidence="1">
    <location>
        <begin position="133"/>
        <end position="155"/>
    </location>
</feature>
<dbReference type="STRING" id="1423731.FC81_GL000392"/>
<feature type="transmembrane region" description="Helical" evidence="1">
    <location>
        <begin position="52"/>
        <end position="74"/>
    </location>
</feature>
<dbReference type="Pfam" id="PF13180">
    <property type="entry name" value="PDZ_2"/>
    <property type="match status" value="1"/>
</dbReference>
<dbReference type="Gene3D" id="2.30.42.10">
    <property type="match status" value="1"/>
</dbReference>
<accession>A0A0R1M4B3</accession>
<feature type="transmembrane region" description="Helical" evidence="1">
    <location>
        <begin position="6"/>
        <end position="31"/>
    </location>
</feature>
<dbReference type="PROSITE" id="PS50106">
    <property type="entry name" value="PDZ"/>
    <property type="match status" value="1"/>
</dbReference>
<keyword evidence="1" id="KW-0472">Membrane</keyword>
<feature type="transmembrane region" description="Helical" evidence="1">
    <location>
        <begin position="80"/>
        <end position="113"/>
    </location>
</feature>
<feature type="transmembrane region" description="Helical" evidence="1">
    <location>
        <begin position="205"/>
        <end position="226"/>
    </location>
</feature>